<comment type="caution">
    <text evidence="3">The sequence shown here is derived from an EMBL/GenBank/DDBJ whole genome shotgun (WGS) entry which is preliminary data.</text>
</comment>
<feature type="region of interest" description="Disordered" evidence="1">
    <location>
        <begin position="104"/>
        <end position="130"/>
    </location>
</feature>
<reference evidence="3" key="1">
    <citation type="submission" date="2020-06" db="EMBL/GenBank/DDBJ databases">
        <authorList>
            <person name="Li T."/>
            <person name="Hu X."/>
            <person name="Zhang T."/>
            <person name="Song X."/>
            <person name="Zhang H."/>
            <person name="Dai N."/>
            <person name="Sheng W."/>
            <person name="Hou X."/>
            <person name="Wei L."/>
        </authorList>
    </citation>
    <scope>NUCLEOTIDE SEQUENCE</scope>
    <source>
        <strain evidence="3">KEN1</strain>
        <tissue evidence="3">Leaf</tissue>
    </source>
</reference>
<dbReference type="EMBL" id="JACGWN010000014">
    <property type="protein sequence ID" value="KAL0406501.1"/>
    <property type="molecule type" value="Genomic_DNA"/>
</dbReference>
<name>A0AAW2TSA0_9LAMI</name>
<reference evidence="3" key="2">
    <citation type="journal article" date="2024" name="Plant">
        <title>Genomic evolution and insights into agronomic trait innovations of Sesamum species.</title>
        <authorList>
            <person name="Miao H."/>
            <person name="Wang L."/>
            <person name="Qu L."/>
            <person name="Liu H."/>
            <person name="Sun Y."/>
            <person name="Le M."/>
            <person name="Wang Q."/>
            <person name="Wei S."/>
            <person name="Zheng Y."/>
            <person name="Lin W."/>
            <person name="Duan Y."/>
            <person name="Cao H."/>
            <person name="Xiong S."/>
            <person name="Wang X."/>
            <person name="Wei L."/>
            <person name="Li C."/>
            <person name="Ma Q."/>
            <person name="Ju M."/>
            <person name="Zhao R."/>
            <person name="Li G."/>
            <person name="Mu C."/>
            <person name="Tian Q."/>
            <person name="Mei H."/>
            <person name="Zhang T."/>
            <person name="Gao T."/>
            <person name="Zhang H."/>
        </authorList>
    </citation>
    <scope>NUCLEOTIDE SEQUENCE</scope>
    <source>
        <strain evidence="3">KEN1</strain>
    </source>
</reference>
<dbReference type="AlphaFoldDB" id="A0AAW2TSA0"/>
<sequence>MREVGNFVAFFGFILMFLAVSGSAAVHKQRPQLHQDEVRALREIARRLGKKDWDFSKDPCSGEGNWTVALTRKGFESNVTCDCSFDQSSTCHVVSMYVFPFCSQHPPQTPPPPPPPTQQESRSKEKKIQN</sequence>
<accession>A0AAW2TSA0</accession>
<dbReference type="GO" id="GO:0016301">
    <property type="term" value="F:kinase activity"/>
    <property type="evidence" value="ECO:0007669"/>
    <property type="project" value="UniProtKB-KW"/>
</dbReference>
<evidence type="ECO:0000256" key="1">
    <source>
        <dbReference type="SAM" id="MobiDB-lite"/>
    </source>
</evidence>
<organism evidence="3">
    <name type="scientific">Sesamum latifolium</name>
    <dbReference type="NCBI Taxonomy" id="2727402"/>
    <lineage>
        <taxon>Eukaryota</taxon>
        <taxon>Viridiplantae</taxon>
        <taxon>Streptophyta</taxon>
        <taxon>Embryophyta</taxon>
        <taxon>Tracheophyta</taxon>
        <taxon>Spermatophyta</taxon>
        <taxon>Magnoliopsida</taxon>
        <taxon>eudicotyledons</taxon>
        <taxon>Gunneridae</taxon>
        <taxon>Pentapetalae</taxon>
        <taxon>asterids</taxon>
        <taxon>lamiids</taxon>
        <taxon>Lamiales</taxon>
        <taxon>Pedaliaceae</taxon>
        <taxon>Sesamum</taxon>
    </lineage>
</organism>
<proteinExistence type="predicted"/>
<protein>
    <submittedName>
        <fullName evidence="3">LRR receptor-like serine/threonine-protein kinase</fullName>
    </submittedName>
</protein>
<feature type="compositionally biased region" description="Pro residues" evidence="1">
    <location>
        <begin position="107"/>
        <end position="117"/>
    </location>
</feature>
<feature type="compositionally biased region" description="Basic and acidic residues" evidence="1">
    <location>
        <begin position="121"/>
        <end position="130"/>
    </location>
</feature>
<feature type="chain" id="PRO_5043486804" evidence="2">
    <location>
        <begin position="25"/>
        <end position="130"/>
    </location>
</feature>
<keyword evidence="3" id="KW-0675">Receptor</keyword>
<keyword evidence="3" id="KW-0808">Transferase</keyword>
<gene>
    <name evidence="3" type="ORF">Slati_3964000</name>
</gene>
<evidence type="ECO:0000256" key="2">
    <source>
        <dbReference type="SAM" id="SignalP"/>
    </source>
</evidence>
<feature type="signal peptide" evidence="2">
    <location>
        <begin position="1"/>
        <end position="24"/>
    </location>
</feature>
<evidence type="ECO:0000313" key="3">
    <source>
        <dbReference type="EMBL" id="KAL0406501.1"/>
    </source>
</evidence>
<keyword evidence="2" id="KW-0732">Signal</keyword>
<keyword evidence="3" id="KW-0418">Kinase</keyword>